<reference evidence="1" key="1">
    <citation type="submission" date="2018-05" db="EMBL/GenBank/DDBJ databases">
        <authorList>
            <person name="Lanie J.A."/>
            <person name="Ng W.-L."/>
            <person name="Kazmierczak K.M."/>
            <person name="Andrzejewski T.M."/>
            <person name="Davidsen T.M."/>
            <person name="Wayne K.J."/>
            <person name="Tettelin H."/>
            <person name="Glass J.I."/>
            <person name="Rusch D."/>
            <person name="Podicherti R."/>
            <person name="Tsui H.-C.T."/>
            <person name="Winkler M.E."/>
        </authorList>
    </citation>
    <scope>NUCLEOTIDE SEQUENCE</scope>
</reference>
<dbReference type="EMBL" id="UINC01047180">
    <property type="protein sequence ID" value="SVB56115.1"/>
    <property type="molecule type" value="Genomic_DNA"/>
</dbReference>
<organism evidence="1">
    <name type="scientific">marine metagenome</name>
    <dbReference type="NCBI Taxonomy" id="408172"/>
    <lineage>
        <taxon>unclassified sequences</taxon>
        <taxon>metagenomes</taxon>
        <taxon>ecological metagenomes</taxon>
    </lineage>
</organism>
<dbReference type="AlphaFoldDB" id="A0A382F0A8"/>
<accession>A0A382F0A8</accession>
<protein>
    <submittedName>
        <fullName evidence="1">Uncharacterized protein</fullName>
    </submittedName>
</protein>
<evidence type="ECO:0000313" key="1">
    <source>
        <dbReference type="EMBL" id="SVB56115.1"/>
    </source>
</evidence>
<sequence length="66" mass="7332">MIDGERIDMRWIGFTPVQIIGKPSIGSNLIEIPGTPIIADCGYYHQGMLKMTNQDTNRNPLISGDK</sequence>
<name>A0A382F0A8_9ZZZZ</name>
<proteinExistence type="predicted"/>
<gene>
    <name evidence="1" type="ORF">METZ01_LOCUS208969</name>
</gene>